<reference evidence="1 2" key="1">
    <citation type="submission" date="2019-06" db="EMBL/GenBank/DDBJ databases">
        <title>A chromosomal-level reference genome of Carpinus fangiana (Coryloideae, Betulaceae).</title>
        <authorList>
            <person name="Yang X."/>
            <person name="Wang Z."/>
            <person name="Zhang L."/>
            <person name="Hao G."/>
            <person name="Liu J."/>
            <person name="Yang Y."/>
        </authorList>
    </citation>
    <scope>NUCLEOTIDE SEQUENCE [LARGE SCALE GENOMIC DNA]</scope>
    <source>
        <strain evidence="1">Cfa_2016G</strain>
        <tissue evidence="1">Leaf</tissue>
    </source>
</reference>
<protein>
    <submittedName>
        <fullName evidence="1">Uncharacterized protein</fullName>
    </submittedName>
</protein>
<dbReference type="EMBL" id="VIBQ01000014">
    <property type="protein sequence ID" value="KAB8349421.1"/>
    <property type="molecule type" value="Genomic_DNA"/>
</dbReference>
<proteinExistence type="predicted"/>
<dbReference type="AlphaFoldDB" id="A0A5N6KV77"/>
<keyword evidence="2" id="KW-1185">Reference proteome</keyword>
<organism evidence="1 2">
    <name type="scientific">Carpinus fangiana</name>
    <dbReference type="NCBI Taxonomy" id="176857"/>
    <lineage>
        <taxon>Eukaryota</taxon>
        <taxon>Viridiplantae</taxon>
        <taxon>Streptophyta</taxon>
        <taxon>Embryophyta</taxon>
        <taxon>Tracheophyta</taxon>
        <taxon>Spermatophyta</taxon>
        <taxon>Magnoliopsida</taxon>
        <taxon>eudicotyledons</taxon>
        <taxon>Gunneridae</taxon>
        <taxon>Pentapetalae</taxon>
        <taxon>rosids</taxon>
        <taxon>fabids</taxon>
        <taxon>Fagales</taxon>
        <taxon>Betulaceae</taxon>
        <taxon>Carpinus</taxon>
    </lineage>
</organism>
<sequence length="240" mass="26752">MDDPADLPTPRIASDRLLSPPGTVDVSIIERYIPSSTLNEINDMFSLSDQSVLVDRLVELSPNGGCLTIIYPTKTGGQIFQQQYLDPIMEPTLRYMMTMFDLSADLAKIVSELTAVGRSLDFDDFSTHLEALCETLSEGNASVQARLHNIPGMFRIISAEKHQVKIPSEIWSKWLLQQEKSRLQEALRLYRTSGGRPPRDGVFQQFVLHAEMVKKLGEKACAAKPDQGIEVGVYVIKRGA</sequence>
<evidence type="ECO:0000313" key="1">
    <source>
        <dbReference type="EMBL" id="KAB8349421.1"/>
    </source>
</evidence>
<dbReference type="Proteomes" id="UP000327013">
    <property type="component" value="Unassembled WGS sequence"/>
</dbReference>
<comment type="caution">
    <text evidence="1">The sequence shown here is derived from an EMBL/GenBank/DDBJ whole genome shotgun (WGS) entry which is preliminary data.</text>
</comment>
<gene>
    <name evidence="1" type="ORF">FH972_023448</name>
</gene>
<name>A0A5N6KV77_9ROSI</name>
<dbReference type="OrthoDB" id="5407894at2759"/>
<accession>A0A5N6KV77</accession>
<evidence type="ECO:0000313" key="2">
    <source>
        <dbReference type="Proteomes" id="UP000327013"/>
    </source>
</evidence>